<evidence type="ECO:0000313" key="2">
    <source>
        <dbReference type="Proteomes" id="UP001164250"/>
    </source>
</evidence>
<organism evidence="1 2">
    <name type="scientific">Pistacia atlantica</name>
    <dbReference type="NCBI Taxonomy" id="434234"/>
    <lineage>
        <taxon>Eukaryota</taxon>
        <taxon>Viridiplantae</taxon>
        <taxon>Streptophyta</taxon>
        <taxon>Embryophyta</taxon>
        <taxon>Tracheophyta</taxon>
        <taxon>Spermatophyta</taxon>
        <taxon>Magnoliopsida</taxon>
        <taxon>eudicotyledons</taxon>
        <taxon>Gunneridae</taxon>
        <taxon>Pentapetalae</taxon>
        <taxon>rosids</taxon>
        <taxon>malvids</taxon>
        <taxon>Sapindales</taxon>
        <taxon>Anacardiaceae</taxon>
        <taxon>Pistacia</taxon>
    </lineage>
</organism>
<dbReference type="EMBL" id="CM047898">
    <property type="protein sequence ID" value="KAJ0105372.1"/>
    <property type="molecule type" value="Genomic_DNA"/>
</dbReference>
<sequence length="62" mass="7031">MVFTSSAIEDVVITFNEVMNGILVILRVQDDMMWTALGALHLGNLKVRYGQSLYARLMFQIP</sequence>
<accession>A0ACC1C086</accession>
<name>A0ACC1C086_9ROSI</name>
<evidence type="ECO:0000313" key="1">
    <source>
        <dbReference type="EMBL" id="KAJ0105372.1"/>
    </source>
</evidence>
<keyword evidence="2" id="KW-1185">Reference proteome</keyword>
<comment type="caution">
    <text evidence="1">The sequence shown here is derived from an EMBL/GenBank/DDBJ whole genome shotgun (WGS) entry which is preliminary data.</text>
</comment>
<protein>
    <submittedName>
        <fullName evidence="1">Uncharacterized protein</fullName>
    </submittedName>
</protein>
<dbReference type="Proteomes" id="UP001164250">
    <property type="component" value="Chromosome 2"/>
</dbReference>
<reference evidence="2" key="1">
    <citation type="journal article" date="2023" name="G3 (Bethesda)">
        <title>Genome assembly and association tests identify interacting loci associated with vigor, precocity, and sex in interspecific pistachio rootstocks.</title>
        <authorList>
            <person name="Palmer W."/>
            <person name="Jacygrad E."/>
            <person name="Sagayaradj S."/>
            <person name="Cavanaugh K."/>
            <person name="Han R."/>
            <person name="Bertier L."/>
            <person name="Beede B."/>
            <person name="Kafkas S."/>
            <person name="Golino D."/>
            <person name="Preece J."/>
            <person name="Michelmore R."/>
        </authorList>
    </citation>
    <scope>NUCLEOTIDE SEQUENCE [LARGE SCALE GENOMIC DNA]</scope>
</reference>
<proteinExistence type="predicted"/>
<gene>
    <name evidence="1" type="ORF">Patl1_19497</name>
</gene>